<protein>
    <recommendedName>
        <fullName evidence="3">Nucleotidyltransferase domain-containing protein</fullName>
    </recommendedName>
</protein>
<dbReference type="OrthoDB" id="7058235at2"/>
<keyword evidence="2" id="KW-1185">Reference proteome</keyword>
<evidence type="ECO:0000313" key="2">
    <source>
        <dbReference type="Proteomes" id="UP000325517"/>
    </source>
</evidence>
<organism evidence="1 2">
    <name type="scientific">Psychrobacillus glaciei</name>
    <dbReference type="NCBI Taxonomy" id="2283160"/>
    <lineage>
        <taxon>Bacteria</taxon>
        <taxon>Bacillati</taxon>
        <taxon>Bacillota</taxon>
        <taxon>Bacilli</taxon>
        <taxon>Bacillales</taxon>
        <taxon>Bacillaceae</taxon>
        <taxon>Psychrobacillus</taxon>
    </lineage>
</organism>
<dbReference type="RefSeq" id="WP_151700833.1">
    <property type="nucleotide sequence ID" value="NZ_CP031223.1"/>
</dbReference>
<reference evidence="1 2" key="1">
    <citation type="submission" date="2018-07" db="EMBL/GenBank/DDBJ databases">
        <title>Complete genome sequence of Psychrobacillus sp. PB01, isolated from iceberg, and comparative genome analysis of Psychrobacillus strains.</title>
        <authorList>
            <person name="Lee P.C."/>
        </authorList>
    </citation>
    <scope>NUCLEOTIDE SEQUENCE [LARGE SCALE GENOMIC DNA]</scope>
    <source>
        <strain evidence="1 2">PB01</strain>
    </source>
</reference>
<dbReference type="Proteomes" id="UP000325517">
    <property type="component" value="Chromosome"/>
</dbReference>
<accession>A0A5J6SPL8</accession>
<dbReference type="KEGG" id="psyo:PB01_14510"/>
<evidence type="ECO:0000313" key="1">
    <source>
        <dbReference type="EMBL" id="QFF99936.1"/>
    </source>
</evidence>
<dbReference type="EMBL" id="CP031223">
    <property type="protein sequence ID" value="QFF99936.1"/>
    <property type="molecule type" value="Genomic_DNA"/>
</dbReference>
<dbReference type="AlphaFoldDB" id="A0A5J6SPL8"/>
<name>A0A5J6SPL8_9BACI</name>
<gene>
    <name evidence="1" type="ORF">PB01_14510</name>
</gene>
<sequence>MTLTMEEKKNILSKNIDDIYQDDLLGNNAYCFSPNTTLEAINKYDNFKSDVATLLGVHKNNVSIFGSGKIGFSLNPANGLRDFTEESDIDIAVVSPTHYSHFRQQYLEEFYSGRFKYQFHKKVASSIFKKFIIFDGFSVKNESYKRWIEETGEFEATIQLKYELINDINYRIFESWDAVSYYYKNSIKECKERNEL</sequence>
<proteinExistence type="predicted"/>
<evidence type="ECO:0008006" key="3">
    <source>
        <dbReference type="Google" id="ProtNLM"/>
    </source>
</evidence>